<dbReference type="InParanoid" id="I1S4P1"/>
<dbReference type="KEGG" id="fgr:FGSG_11809"/>
<dbReference type="HOGENOM" id="CLU_1547722_0_0_1"/>
<dbReference type="VEuPathDB" id="FungiDB:FGRAMPH1_01G01743"/>
<accession>A0A098D2J2</accession>
<sequence length="215" mass="24091">MDSLKQSKKKSDKRVPSLWTRLQLGYIARSIRGCPPRLLPGRMRHRRPHIISLDKGSDIGSLRDDKASPDPSEAGLSRACRHGRAESQNEATGRAWDISELFNAQSNMGNQILPREFPIRAPTIRAQTVVGTTGGKGVVSVWERHTALRHRHTHLTSPGFPRGGPERPLLNLWLDKPAQAEKAPCCQSKVRTSKSGPKVYGWRTSIEFCGWRLNF</sequence>
<evidence type="ECO:0000313" key="2">
    <source>
        <dbReference type="EMBL" id="CEF72672.1"/>
    </source>
</evidence>
<feature type="compositionally biased region" description="Basic and acidic residues" evidence="1">
    <location>
        <begin position="55"/>
        <end position="68"/>
    </location>
</feature>
<protein>
    <submittedName>
        <fullName evidence="2">Chromosome 1, complete genome</fullName>
    </submittedName>
</protein>
<dbReference type="Proteomes" id="UP000070720">
    <property type="component" value="Chromosome 1"/>
</dbReference>
<name>I1S4P1_GIBZE</name>
<reference evidence="3" key="4">
    <citation type="submission" date="2017-01" db="UniProtKB">
        <authorList>
            <consortium name="EnsemblFungi"/>
        </authorList>
    </citation>
    <scope>IDENTIFICATION</scope>
    <source>
        <strain evidence="3">PH-1 / ATCC MYA-4620 / FGSC 9075 / NRRL 31084</strain>
    </source>
</reference>
<dbReference type="AlphaFoldDB" id="I1S4P1"/>
<reference evidence="3 4" key="1">
    <citation type="journal article" date="2007" name="Science">
        <title>The Fusarium graminearum genome reveals a link between localized polymorphism and pathogen specialization.</title>
        <authorList>
            <person name="Cuomo C.A."/>
            <person name="Gueldener U."/>
            <person name="Xu J.-R."/>
            <person name="Trail F."/>
            <person name="Turgeon B.G."/>
            <person name="Di Pietro A."/>
            <person name="Walton J.D."/>
            <person name="Ma L.-J."/>
            <person name="Baker S.E."/>
            <person name="Rep M."/>
            <person name="Adam G."/>
            <person name="Antoniw J."/>
            <person name="Baldwin T."/>
            <person name="Calvo S.E."/>
            <person name="Chang Y.-L."/>
            <person name="DeCaprio D."/>
            <person name="Gale L.R."/>
            <person name="Gnerre S."/>
            <person name="Goswami R.S."/>
            <person name="Hammond-Kosack K."/>
            <person name="Harris L.J."/>
            <person name="Hilburn K."/>
            <person name="Kennell J.C."/>
            <person name="Kroken S."/>
            <person name="Magnuson J.K."/>
            <person name="Mannhaupt G."/>
            <person name="Mauceli E.W."/>
            <person name="Mewes H.-W."/>
            <person name="Mitterbauer R."/>
            <person name="Muehlbauer G."/>
            <person name="Muensterkoetter M."/>
            <person name="Nelson D."/>
            <person name="O'Donnell K."/>
            <person name="Ouellet T."/>
            <person name="Qi W."/>
            <person name="Quesneville H."/>
            <person name="Roncero M.I.G."/>
            <person name="Seong K.-Y."/>
            <person name="Tetko I.V."/>
            <person name="Urban M."/>
            <person name="Waalwijk C."/>
            <person name="Ward T.J."/>
            <person name="Yao J."/>
            <person name="Birren B.W."/>
            <person name="Kistler H.C."/>
        </authorList>
    </citation>
    <scope>NUCLEOTIDE SEQUENCE [LARGE SCALE GENOMIC DNA]</scope>
    <source>
        <strain evidence="4">ATCC MYA-4620 / CBS 123657 / FGSC 9075 / NRRL 31084 / PH-1</strain>
        <strain evidence="3">PH-1 / ATCC MYA-4620 / FGSC 9075 / NRRL 31084</strain>
    </source>
</reference>
<dbReference type="RefSeq" id="XP_011316393.1">
    <property type="nucleotide sequence ID" value="XM_011318091.1"/>
</dbReference>
<evidence type="ECO:0000313" key="4">
    <source>
        <dbReference type="Proteomes" id="UP000070720"/>
    </source>
</evidence>
<keyword evidence="4" id="KW-1185">Reference proteome</keyword>
<dbReference type="EnsemblFungi" id="CEF72672">
    <property type="protein sequence ID" value="CEF72672"/>
    <property type="gene ID" value="FGRRES_11809"/>
</dbReference>
<proteinExistence type="predicted"/>
<gene>
    <name evidence="2" type="ORF">FGRAMPH1_01T01743</name>
</gene>
<organism evidence="2 4">
    <name type="scientific">Gibberella zeae (strain ATCC MYA-4620 / CBS 123657 / FGSC 9075 / NRRL 31084 / PH-1)</name>
    <name type="common">Wheat head blight fungus</name>
    <name type="synonym">Fusarium graminearum</name>
    <dbReference type="NCBI Taxonomy" id="229533"/>
    <lineage>
        <taxon>Eukaryota</taxon>
        <taxon>Fungi</taxon>
        <taxon>Dikarya</taxon>
        <taxon>Ascomycota</taxon>
        <taxon>Pezizomycotina</taxon>
        <taxon>Sordariomycetes</taxon>
        <taxon>Hypocreomycetidae</taxon>
        <taxon>Hypocreales</taxon>
        <taxon>Nectriaceae</taxon>
        <taxon>Fusarium</taxon>
    </lineage>
</organism>
<dbReference type="EMBL" id="HG970332">
    <property type="protein sequence ID" value="CEF72672.1"/>
    <property type="molecule type" value="Genomic_DNA"/>
</dbReference>
<dbReference type="OrthoDB" id="10378978at2759"/>
<reference evidence="2 4" key="3">
    <citation type="journal article" date="2015" name="BMC Genomics">
        <title>The completed genome sequence of the pathogenic ascomycete fungus Fusarium graminearum.</title>
        <authorList>
            <person name="King R."/>
            <person name="Urban M."/>
            <person name="Hammond-Kosack M.C."/>
            <person name="Hassani-Pak K."/>
            <person name="Hammond-Kosack K.E."/>
        </authorList>
    </citation>
    <scope>NUCLEOTIDE SEQUENCE [LARGE SCALE GENOMIC DNA]</scope>
    <source>
        <strain evidence="4">ATCC MYA-4620 / CBS 123657 / FGSC 9075 / NRRL 31084 / PH-1</strain>
        <strain evidence="2">PH-1</strain>
    </source>
</reference>
<evidence type="ECO:0000256" key="1">
    <source>
        <dbReference type="SAM" id="MobiDB-lite"/>
    </source>
</evidence>
<evidence type="ECO:0000313" key="3">
    <source>
        <dbReference type="EnsemblFungi" id="CEF72672"/>
    </source>
</evidence>
<reference evidence="3 4" key="2">
    <citation type="journal article" date="2010" name="Nature">
        <title>Comparative genomics reveals mobile pathogenicity chromosomes in Fusarium.</title>
        <authorList>
            <person name="Ma L.J."/>
            <person name="van der Does H.C."/>
            <person name="Borkovich K.A."/>
            <person name="Coleman J.J."/>
            <person name="Daboussi M.J."/>
            <person name="Di Pietro A."/>
            <person name="Dufresne M."/>
            <person name="Freitag M."/>
            <person name="Grabherr M."/>
            <person name="Henrissat B."/>
            <person name="Houterman P.M."/>
            <person name="Kang S."/>
            <person name="Shim W.B."/>
            <person name="Woloshuk C."/>
            <person name="Xie X."/>
            <person name="Xu J.R."/>
            <person name="Antoniw J."/>
            <person name="Baker S.E."/>
            <person name="Bluhm B.H."/>
            <person name="Breakspear A."/>
            <person name="Brown D.W."/>
            <person name="Butchko R.A."/>
            <person name="Chapman S."/>
            <person name="Coulson R."/>
            <person name="Coutinho P.M."/>
            <person name="Danchin E.G."/>
            <person name="Diener A."/>
            <person name="Gale L.R."/>
            <person name="Gardiner D.M."/>
            <person name="Goff S."/>
            <person name="Hammond-Kosack K.E."/>
            <person name="Hilburn K."/>
            <person name="Hua-Van A."/>
            <person name="Jonkers W."/>
            <person name="Kazan K."/>
            <person name="Kodira C.D."/>
            <person name="Koehrsen M."/>
            <person name="Kumar L."/>
            <person name="Lee Y.H."/>
            <person name="Li L."/>
            <person name="Manners J.M."/>
            <person name="Miranda-Saavedra D."/>
            <person name="Mukherjee M."/>
            <person name="Park G."/>
            <person name="Park J."/>
            <person name="Park S.Y."/>
            <person name="Proctor R.H."/>
            <person name="Regev A."/>
            <person name="Ruiz-Roldan M.C."/>
            <person name="Sain D."/>
            <person name="Sakthikumar S."/>
            <person name="Sykes S."/>
            <person name="Schwartz D.C."/>
            <person name="Turgeon B.G."/>
            <person name="Wapinski I."/>
            <person name="Yoder O."/>
            <person name="Young S."/>
            <person name="Zeng Q."/>
            <person name="Zhou S."/>
            <person name="Galagan J."/>
            <person name="Cuomo C.A."/>
            <person name="Kistler H.C."/>
            <person name="Rep M."/>
        </authorList>
    </citation>
    <scope>GENOME REANNOTATION</scope>
    <source>
        <strain evidence="4">ATCC MYA-4620 / CBS 123657 / FGSC 9075 / NRRL 31084 / PH-1</strain>
        <strain evidence="3">PH-1 / ATCC MYA-4620 / FGSC 9075 / NRRL 31084</strain>
    </source>
</reference>
<accession>I1S4P1</accession>
<feature type="region of interest" description="Disordered" evidence="1">
    <location>
        <begin position="38"/>
        <end position="91"/>
    </location>
</feature>